<evidence type="ECO:0000313" key="4">
    <source>
        <dbReference type="EMBL" id="SUI73068.1"/>
    </source>
</evidence>
<name>A0A380A2G3_9GAMM</name>
<dbReference type="InterPro" id="IPR001633">
    <property type="entry name" value="EAL_dom"/>
</dbReference>
<keyword evidence="1" id="KW-0812">Transmembrane</keyword>
<evidence type="ECO:0000259" key="3">
    <source>
        <dbReference type="PROSITE" id="PS50887"/>
    </source>
</evidence>
<dbReference type="RefSeq" id="WP_115389687.1">
    <property type="nucleotide sequence ID" value="NZ_AP024609.1"/>
</dbReference>
<dbReference type="Proteomes" id="UP000254069">
    <property type="component" value="Unassembled WGS sequence"/>
</dbReference>
<dbReference type="SUPFAM" id="SSF141868">
    <property type="entry name" value="EAL domain-like"/>
    <property type="match status" value="1"/>
</dbReference>
<feature type="domain" description="GGDEF" evidence="3">
    <location>
        <begin position="251"/>
        <end position="384"/>
    </location>
</feature>
<dbReference type="PANTHER" id="PTHR33121">
    <property type="entry name" value="CYCLIC DI-GMP PHOSPHODIESTERASE PDEF"/>
    <property type="match status" value="1"/>
</dbReference>
<sequence length="637" mass="73290">MKLTRILTKKLTSFWLLSLTTVAFVFLLCAMMSFLQLTYKFQQQKVTELETMLTNQYQPSSNWELESWLPPMLIAYNAASFKLWHYDKLLFEYKGNIGTENLVRYQSQLKNNPGIRMELELPQPFSQHRPGWYEVLIILVGVGAVLAFVRFGYLWYSRQLEGIEELAQRSRLILLGEHEKALAMPGKGKPRLINRALSRLLEDLADAQKERARFDKFIRSNTFLDPDTRIGNRLFLKNRLDALSNEQGMIAHGVLYLLELEDLDLLQQQLGDSLTLELLRQKVNGISQILQSQPNSFFARRSHNQFAIVVTQISLAEADQLAIRLLKVCQSQVLPKLDNADNFYHLGGAYFKVGDGQQQLLEEAEMALRAAQLQGINTWFMYDKGAVDQEFAKGSVRWRSFLEMALVNKRFLAYTQPVMDCDGKLHHREVFTRARDPEGNLVRATLFLPMAVKCGLMPQIERQTLERVLFELLPSEPDKKVCFSINLSLDSLMSRAFIRWLRTTLLEYRDLTGRLIFEVSEDIAAPNQEKIASRLQMIRKMGARLCVDHVGQQVISTQYIQDTGFELIKLHRSIVRQIHLRPENQLFVRSLIGGLYRTEVQVCAEGVELFEEWQTLRILGVSAAQGSWFSEPMPASA</sequence>
<protein>
    <submittedName>
        <fullName evidence="4">Regulator of CsrB and CsrC decay CsrD</fullName>
    </submittedName>
</protein>
<dbReference type="InterPro" id="IPR050706">
    <property type="entry name" value="Cyclic-di-GMP_PDE-like"/>
</dbReference>
<dbReference type="NCBIfam" id="NF008281">
    <property type="entry name" value="PRK11059.1"/>
    <property type="match status" value="1"/>
</dbReference>
<dbReference type="Gene3D" id="3.30.70.270">
    <property type="match status" value="1"/>
</dbReference>
<feature type="domain" description="EAL" evidence="2">
    <location>
        <begin position="395"/>
        <end position="637"/>
    </location>
</feature>
<dbReference type="InterPro" id="IPR000160">
    <property type="entry name" value="GGDEF_dom"/>
</dbReference>
<dbReference type="Pfam" id="PF00563">
    <property type="entry name" value="EAL"/>
    <property type="match status" value="1"/>
</dbReference>
<dbReference type="GO" id="GO:0071111">
    <property type="term" value="F:cyclic-guanylate-specific phosphodiesterase activity"/>
    <property type="evidence" value="ECO:0007669"/>
    <property type="project" value="InterPro"/>
</dbReference>
<dbReference type="InterPro" id="IPR029787">
    <property type="entry name" value="Nucleotide_cyclase"/>
</dbReference>
<proteinExistence type="predicted"/>
<gene>
    <name evidence="4" type="primary">csrD_1</name>
    <name evidence="4" type="ORF">NCTC10738_02191</name>
</gene>
<dbReference type="PANTHER" id="PTHR33121:SF32">
    <property type="entry name" value="RNASE E SPECIFICITY FACTOR CSRD"/>
    <property type="match status" value="1"/>
</dbReference>
<organism evidence="4 5">
    <name type="scientific">Shewanella algae</name>
    <dbReference type="NCBI Taxonomy" id="38313"/>
    <lineage>
        <taxon>Bacteria</taxon>
        <taxon>Pseudomonadati</taxon>
        <taxon>Pseudomonadota</taxon>
        <taxon>Gammaproteobacteria</taxon>
        <taxon>Alteromonadales</taxon>
        <taxon>Shewanellaceae</taxon>
        <taxon>Shewanella</taxon>
    </lineage>
</organism>
<dbReference type="PROSITE" id="PS50883">
    <property type="entry name" value="EAL"/>
    <property type="match status" value="1"/>
</dbReference>
<dbReference type="InterPro" id="IPR035919">
    <property type="entry name" value="EAL_sf"/>
</dbReference>
<dbReference type="CDD" id="cd01948">
    <property type="entry name" value="EAL"/>
    <property type="match status" value="1"/>
</dbReference>
<evidence type="ECO:0000256" key="1">
    <source>
        <dbReference type="SAM" id="Phobius"/>
    </source>
</evidence>
<dbReference type="PROSITE" id="PS50887">
    <property type="entry name" value="GGDEF"/>
    <property type="match status" value="1"/>
</dbReference>
<dbReference type="AlphaFoldDB" id="A0A380A2G3"/>
<keyword evidence="5" id="KW-1185">Reference proteome</keyword>
<dbReference type="EMBL" id="UGYO01000001">
    <property type="protein sequence ID" value="SUI73068.1"/>
    <property type="molecule type" value="Genomic_DNA"/>
</dbReference>
<dbReference type="Pfam" id="PF00990">
    <property type="entry name" value="GGDEF"/>
    <property type="match status" value="1"/>
</dbReference>
<dbReference type="Gene3D" id="3.20.20.450">
    <property type="entry name" value="EAL domain"/>
    <property type="match status" value="1"/>
</dbReference>
<evidence type="ECO:0000313" key="5">
    <source>
        <dbReference type="Proteomes" id="UP000254069"/>
    </source>
</evidence>
<evidence type="ECO:0000259" key="2">
    <source>
        <dbReference type="PROSITE" id="PS50883"/>
    </source>
</evidence>
<reference evidence="4 5" key="1">
    <citation type="submission" date="2018-06" db="EMBL/GenBank/DDBJ databases">
        <authorList>
            <consortium name="Pathogen Informatics"/>
            <person name="Doyle S."/>
        </authorList>
    </citation>
    <scope>NUCLEOTIDE SEQUENCE [LARGE SCALE GENOMIC DNA]</scope>
    <source>
        <strain evidence="4 5">NCTC10738</strain>
    </source>
</reference>
<dbReference type="SMART" id="SM00267">
    <property type="entry name" value="GGDEF"/>
    <property type="match status" value="1"/>
</dbReference>
<dbReference type="SUPFAM" id="SSF55073">
    <property type="entry name" value="Nucleotide cyclase"/>
    <property type="match status" value="1"/>
</dbReference>
<dbReference type="SMART" id="SM00052">
    <property type="entry name" value="EAL"/>
    <property type="match status" value="1"/>
</dbReference>
<keyword evidence="1" id="KW-0472">Membrane</keyword>
<feature type="transmembrane region" description="Helical" evidence="1">
    <location>
        <begin position="12"/>
        <end position="35"/>
    </location>
</feature>
<accession>A0A380A2G3</accession>
<keyword evidence="1" id="KW-1133">Transmembrane helix</keyword>
<dbReference type="InterPro" id="IPR043128">
    <property type="entry name" value="Rev_trsase/Diguanyl_cyclase"/>
</dbReference>
<feature type="transmembrane region" description="Helical" evidence="1">
    <location>
        <begin position="135"/>
        <end position="156"/>
    </location>
</feature>